<dbReference type="SUPFAM" id="SSF52172">
    <property type="entry name" value="CheY-like"/>
    <property type="match status" value="1"/>
</dbReference>
<dbReference type="Pfam" id="PF00072">
    <property type="entry name" value="Response_reg"/>
    <property type="match status" value="1"/>
</dbReference>
<dbReference type="Proteomes" id="UP000552935">
    <property type="component" value="Unassembled WGS sequence"/>
</dbReference>
<dbReference type="InterPro" id="IPR011006">
    <property type="entry name" value="CheY-like_superfamily"/>
</dbReference>
<dbReference type="GO" id="GO:0003677">
    <property type="term" value="F:DNA binding"/>
    <property type="evidence" value="ECO:0007669"/>
    <property type="project" value="InterPro"/>
</dbReference>
<dbReference type="Gene3D" id="2.40.50.1020">
    <property type="entry name" value="LytTr DNA-binding domain"/>
    <property type="match status" value="1"/>
</dbReference>
<evidence type="ECO:0000313" key="5">
    <source>
        <dbReference type="EMBL" id="THC79246.1"/>
    </source>
</evidence>
<gene>
    <name evidence="5" type="ORF">E6L36_01760</name>
    <name evidence="4" type="ORF">H0N82_10890</name>
</gene>
<sequence length="234" mass="26326">MHIAVIDDQAATREATVKLIRQLAQPSQPLQVAAYSNAEQFLFAEKPADLLLLDIKLGSGMDGMALAKKIRQHDPETAIAFVSNYDEFVFDGYDVNAIDYILKPLTVAKLKHLIEKVAGQTQPKLLALQTAAGLVRVPMYDISAIEVTDHRLQVHTQKNHYLVNGQLKDFLPRLDDNFIQIYRSIVINLNFLSQLDKRTVVMADGTTYPVSRQQAPLVKQAFFKHFRGLTHDSN</sequence>
<feature type="domain" description="Response regulatory" evidence="2">
    <location>
        <begin position="2"/>
        <end position="118"/>
    </location>
</feature>
<dbReference type="PANTHER" id="PTHR37299:SF1">
    <property type="entry name" value="STAGE 0 SPORULATION PROTEIN A HOMOLOG"/>
    <property type="match status" value="1"/>
</dbReference>
<dbReference type="AlphaFoldDB" id="A0A508YPD8"/>
<comment type="caution">
    <text evidence="4">The sequence shown here is derived from an EMBL/GenBank/DDBJ whole genome shotgun (WGS) entry which is preliminary data.</text>
</comment>
<dbReference type="PROSITE" id="PS50110">
    <property type="entry name" value="RESPONSE_REGULATORY"/>
    <property type="match status" value="1"/>
</dbReference>
<accession>A0A508YPD8</accession>
<dbReference type="SMART" id="SM00448">
    <property type="entry name" value="REC"/>
    <property type="match status" value="1"/>
</dbReference>
<dbReference type="PANTHER" id="PTHR37299">
    <property type="entry name" value="TRANSCRIPTIONAL REGULATOR-RELATED"/>
    <property type="match status" value="1"/>
</dbReference>
<evidence type="ECO:0000259" key="2">
    <source>
        <dbReference type="PROSITE" id="PS50110"/>
    </source>
</evidence>
<dbReference type="InterPro" id="IPR046947">
    <property type="entry name" value="LytR-like"/>
</dbReference>
<name>A0A508YPD8_LACRH</name>
<keyword evidence="1" id="KW-0597">Phosphoprotein</keyword>
<dbReference type="GO" id="GO:0000156">
    <property type="term" value="F:phosphorelay response regulator activity"/>
    <property type="evidence" value="ECO:0007669"/>
    <property type="project" value="InterPro"/>
</dbReference>
<evidence type="ECO:0000313" key="4">
    <source>
        <dbReference type="EMBL" id="NZA05581.1"/>
    </source>
</evidence>
<dbReference type="EMBL" id="JACCKI010000009">
    <property type="protein sequence ID" value="NZA05581.1"/>
    <property type="molecule type" value="Genomic_DNA"/>
</dbReference>
<dbReference type="RefSeq" id="WP_005691007.1">
    <property type="nucleotide sequence ID" value="NZ_CABFNI010000001.1"/>
</dbReference>
<reference evidence="5 6" key="1">
    <citation type="submission" date="2019-04" db="EMBL/GenBank/DDBJ databases">
        <title>Genome Announcement to Ensure Probiotic Safety of Lactobacillus rhamnosus UBLR-58.</title>
        <authorList>
            <person name="Sulthana A."/>
            <person name="Lakshmi S.G."/>
            <person name="Madempudi R.S."/>
        </authorList>
    </citation>
    <scope>NUCLEOTIDE SEQUENCE [LARGE SCALE GENOMIC DNA]</scope>
    <source>
        <strain evidence="5 6">UBLR-58</strain>
    </source>
</reference>
<evidence type="ECO:0000259" key="3">
    <source>
        <dbReference type="PROSITE" id="PS50930"/>
    </source>
</evidence>
<dbReference type="Pfam" id="PF04397">
    <property type="entry name" value="LytTR"/>
    <property type="match status" value="1"/>
</dbReference>
<evidence type="ECO:0000256" key="1">
    <source>
        <dbReference type="PROSITE-ProRule" id="PRU00169"/>
    </source>
</evidence>
<dbReference type="EMBL" id="SSHM01000001">
    <property type="protein sequence ID" value="THC79246.1"/>
    <property type="molecule type" value="Genomic_DNA"/>
</dbReference>
<reference evidence="4 7" key="2">
    <citation type="submission" date="2020-07" db="EMBL/GenBank/DDBJ databases">
        <title>Organ Donor 1.</title>
        <authorList>
            <person name="Marsh A.J."/>
            <person name="Azcarate-Peril M.A."/>
        </authorList>
    </citation>
    <scope>NUCLEOTIDE SEQUENCE [LARGE SCALE GENOMIC DNA]</scope>
    <source>
        <strain evidence="4 7">AMC0712</strain>
    </source>
</reference>
<evidence type="ECO:0000313" key="6">
    <source>
        <dbReference type="Proteomes" id="UP000307517"/>
    </source>
</evidence>
<feature type="domain" description="HTH LytTR-type" evidence="3">
    <location>
        <begin position="126"/>
        <end position="224"/>
    </location>
</feature>
<dbReference type="InterPro" id="IPR007492">
    <property type="entry name" value="LytTR_DNA-bd_dom"/>
</dbReference>
<dbReference type="SMART" id="SM00850">
    <property type="entry name" value="LytTR"/>
    <property type="match status" value="1"/>
</dbReference>
<evidence type="ECO:0000313" key="7">
    <source>
        <dbReference type="Proteomes" id="UP000552935"/>
    </source>
</evidence>
<protein>
    <submittedName>
        <fullName evidence="4">Response regulator transcription factor</fullName>
    </submittedName>
</protein>
<dbReference type="InterPro" id="IPR001789">
    <property type="entry name" value="Sig_transdc_resp-reg_receiver"/>
</dbReference>
<dbReference type="PROSITE" id="PS50930">
    <property type="entry name" value="HTH_LYTTR"/>
    <property type="match status" value="1"/>
</dbReference>
<proteinExistence type="predicted"/>
<organism evidence="4 7">
    <name type="scientific">Lacticaseibacillus rhamnosus</name>
    <name type="common">Lactobacillus rhamnosus</name>
    <dbReference type="NCBI Taxonomy" id="47715"/>
    <lineage>
        <taxon>Bacteria</taxon>
        <taxon>Bacillati</taxon>
        <taxon>Bacillota</taxon>
        <taxon>Bacilli</taxon>
        <taxon>Lactobacillales</taxon>
        <taxon>Lactobacillaceae</taxon>
        <taxon>Lacticaseibacillus</taxon>
    </lineage>
</organism>
<dbReference type="Gene3D" id="3.40.50.2300">
    <property type="match status" value="1"/>
</dbReference>
<dbReference type="Proteomes" id="UP000307517">
    <property type="component" value="Unassembled WGS sequence"/>
</dbReference>
<feature type="modified residue" description="4-aspartylphosphate" evidence="1">
    <location>
        <position position="54"/>
    </location>
</feature>